<accession>A0ABN8Y543</accession>
<evidence type="ECO:0000313" key="1">
    <source>
        <dbReference type="EMBL" id="CAI9156371.1"/>
    </source>
</evidence>
<proteinExistence type="predicted"/>
<gene>
    <name evidence="1" type="ORF">MRATA1EN1_LOCUS5333</name>
</gene>
<dbReference type="Proteomes" id="UP001176941">
    <property type="component" value="Chromosome 14"/>
</dbReference>
<protein>
    <submittedName>
        <fullName evidence="1">Uncharacterized protein</fullName>
    </submittedName>
</protein>
<evidence type="ECO:0000313" key="2">
    <source>
        <dbReference type="Proteomes" id="UP001176941"/>
    </source>
</evidence>
<reference evidence="1" key="1">
    <citation type="submission" date="2023-04" db="EMBL/GenBank/DDBJ databases">
        <authorList>
            <consortium name="ELIXIR-Norway"/>
        </authorList>
    </citation>
    <scope>NUCLEOTIDE SEQUENCE [LARGE SCALE GENOMIC DNA]</scope>
</reference>
<dbReference type="EMBL" id="OX459950">
    <property type="protein sequence ID" value="CAI9156371.1"/>
    <property type="molecule type" value="Genomic_DNA"/>
</dbReference>
<keyword evidence="2" id="KW-1185">Reference proteome</keyword>
<organism evidence="1 2">
    <name type="scientific">Rangifer tarandus platyrhynchus</name>
    <name type="common">Svalbard reindeer</name>
    <dbReference type="NCBI Taxonomy" id="3082113"/>
    <lineage>
        <taxon>Eukaryota</taxon>
        <taxon>Metazoa</taxon>
        <taxon>Chordata</taxon>
        <taxon>Craniata</taxon>
        <taxon>Vertebrata</taxon>
        <taxon>Euteleostomi</taxon>
        <taxon>Mammalia</taxon>
        <taxon>Eutheria</taxon>
        <taxon>Laurasiatheria</taxon>
        <taxon>Artiodactyla</taxon>
        <taxon>Ruminantia</taxon>
        <taxon>Pecora</taxon>
        <taxon>Cervidae</taxon>
        <taxon>Odocoileinae</taxon>
        <taxon>Rangifer</taxon>
    </lineage>
</organism>
<sequence length="108" mass="12160">MKVERLVGTCSAIARIPGLWIAPTLPENLRFPSSQWPWAYYSLLRHPPNYVNNTFSIEMWSQGPVPPSQPSDHLVSCPAYGRGANIYSLIDFSFLTYMLVDLTLVGET</sequence>
<name>A0ABN8Y543_RANTA</name>